<evidence type="ECO:0000313" key="3">
    <source>
        <dbReference type="EMBL" id="CAB4212577.1"/>
    </source>
</evidence>
<keyword evidence="1" id="KW-1133">Transmembrane helix</keyword>
<sequence length="236" mass="25039">MRLILVISLLMISGCSLWSGKPSEIPPQPDAPIGGVMSKLGDEIDKSESRLAAAVQVASEANAAGKPAVVAAELSVAKSYLPAPTSGDYAYAKLRADKGDPKEYEAAQAAGKRLLAIVDTQWAKMEADAAQAKRISGLKDQRIADLTRQLNDSHNLIWTIVASGLVVIGGLGMAFGIPRAGVWLILTGFATGVYSQLLGTAWFIPGACGMAVIALTFAYFHFMRKPEPTAHEEDKK</sequence>
<evidence type="ECO:0000313" key="4">
    <source>
        <dbReference type="EMBL" id="CAB5228236.1"/>
    </source>
</evidence>
<keyword evidence="1" id="KW-0812">Transmembrane</keyword>
<accession>A0A6J5SF09</accession>
<gene>
    <name evidence="2" type="ORF">UFOVP1086_20</name>
    <name evidence="3" type="ORF">UFOVP1440_20</name>
    <name evidence="4" type="ORF">UFOVP1533_20</name>
</gene>
<dbReference type="EMBL" id="LR798388">
    <property type="protein sequence ID" value="CAB5228236.1"/>
    <property type="molecule type" value="Genomic_DNA"/>
</dbReference>
<dbReference type="EMBL" id="LR797384">
    <property type="protein sequence ID" value="CAB4212577.1"/>
    <property type="molecule type" value="Genomic_DNA"/>
</dbReference>
<name>A0A6J5SF09_9CAUD</name>
<protein>
    <submittedName>
        <fullName evidence="3">Uncharacterized protein</fullName>
    </submittedName>
</protein>
<evidence type="ECO:0000313" key="2">
    <source>
        <dbReference type="EMBL" id="CAB4182725.1"/>
    </source>
</evidence>
<reference evidence="3" key="1">
    <citation type="submission" date="2020-05" db="EMBL/GenBank/DDBJ databases">
        <authorList>
            <person name="Chiriac C."/>
            <person name="Salcher M."/>
            <person name="Ghai R."/>
            <person name="Kavagutti S V."/>
        </authorList>
    </citation>
    <scope>NUCLEOTIDE SEQUENCE</scope>
</reference>
<keyword evidence="1" id="KW-0472">Membrane</keyword>
<dbReference type="EMBL" id="LR797027">
    <property type="protein sequence ID" value="CAB4182725.1"/>
    <property type="molecule type" value="Genomic_DNA"/>
</dbReference>
<proteinExistence type="predicted"/>
<dbReference type="PROSITE" id="PS51257">
    <property type="entry name" value="PROKAR_LIPOPROTEIN"/>
    <property type="match status" value="1"/>
</dbReference>
<evidence type="ECO:0000256" key="1">
    <source>
        <dbReference type="SAM" id="Phobius"/>
    </source>
</evidence>
<feature type="transmembrane region" description="Helical" evidence="1">
    <location>
        <begin position="156"/>
        <end position="175"/>
    </location>
</feature>
<feature type="transmembrane region" description="Helical" evidence="1">
    <location>
        <begin position="203"/>
        <end position="222"/>
    </location>
</feature>
<organism evidence="3">
    <name type="scientific">uncultured Caudovirales phage</name>
    <dbReference type="NCBI Taxonomy" id="2100421"/>
    <lineage>
        <taxon>Viruses</taxon>
        <taxon>Duplodnaviria</taxon>
        <taxon>Heunggongvirae</taxon>
        <taxon>Uroviricota</taxon>
        <taxon>Caudoviricetes</taxon>
        <taxon>Peduoviridae</taxon>
        <taxon>Maltschvirus</taxon>
        <taxon>Maltschvirus maltsch</taxon>
    </lineage>
</organism>